<dbReference type="Proteomes" id="UP000750197">
    <property type="component" value="Unassembled WGS sequence"/>
</dbReference>
<organism evidence="2 3">
    <name type="scientific">Candidatus Sysuiplasma superficiale</name>
    <dbReference type="NCBI Taxonomy" id="2823368"/>
    <lineage>
        <taxon>Archaea</taxon>
        <taxon>Methanobacteriati</taxon>
        <taxon>Thermoplasmatota</taxon>
        <taxon>Thermoplasmata</taxon>
        <taxon>Candidatus Sysuiplasmatales</taxon>
        <taxon>Candidatus Sysuiplasmataceae</taxon>
        <taxon>Candidatus Sysuiplasma</taxon>
    </lineage>
</organism>
<keyword evidence="1" id="KW-0812">Transmembrane</keyword>
<evidence type="ECO:0000313" key="3">
    <source>
        <dbReference type="Proteomes" id="UP000750197"/>
    </source>
</evidence>
<accession>A0A8J7YPR2</accession>
<dbReference type="EMBL" id="JAHEAC010000082">
    <property type="protein sequence ID" value="MBX8644643.1"/>
    <property type="molecule type" value="Genomic_DNA"/>
</dbReference>
<comment type="caution">
    <text evidence="2">The sequence shown here is derived from an EMBL/GenBank/DDBJ whole genome shotgun (WGS) entry which is preliminary data.</text>
</comment>
<keyword evidence="1" id="KW-1133">Transmembrane helix</keyword>
<dbReference type="AlphaFoldDB" id="A0A8J7YPR2"/>
<keyword evidence="1" id="KW-0472">Membrane</keyword>
<protein>
    <submittedName>
        <fullName evidence="2">Uncharacterized protein</fullName>
    </submittedName>
</protein>
<sequence>MNKQKQSVDFVPVVIALIILAVLEAVADVIAFPLDEILVPAEGGFDLLVVIVMVAMQYFGGGNMRRIR</sequence>
<evidence type="ECO:0000313" key="2">
    <source>
        <dbReference type="EMBL" id="MBX8644643.1"/>
    </source>
</evidence>
<feature type="transmembrane region" description="Helical" evidence="1">
    <location>
        <begin position="37"/>
        <end position="59"/>
    </location>
</feature>
<evidence type="ECO:0000256" key="1">
    <source>
        <dbReference type="SAM" id="Phobius"/>
    </source>
</evidence>
<reference evidence="2" key="1">
    <citation type="submission" date="2021-05" db="EMBL/GenBank/DDBJ databases">
        <title>Genomic insights into ecological role and evolution of a novel Thermoplasmata order Candidatus Sysuiplasmatales.</title>
        <authorList>
            <person name="Yuan Y."/>
        </authorList>
    </citation>
    <scope>NUCLEOTIDE SEQUENCE</scope>
    <source>
        <strain evidence="2">TUT19-bin139</strain>
    </source>
</reference>
<name>A0A8J7YPR2_9ARCH</name>
<gene>
    <name evidence="2" type="ORF">KIY12_07990</name>
</gene>
<proteinExistence type="predicted"/>